<comment type="similarity">
    <text evidence="1">Belongs to the methyltransferase superfamily. RsmH family.</text>
</comment>
<dbReference type="Proteomes" id="UP000785679">
    <property type="component" value="Unassembled WGS sequence"/>
</dbReference>
<reference evidence="5" key="1">
    <citation type="submission" date="2019-06" db="EMBL/GenBank/DDBJ databases">
        <authorList>
            <person name="Zheng W."/>
        </authorList>
    </citation>
    <scope>NUCLEOTIDE SEQUENCE</scope>
    <source>
        <strain evidence="5">QDHG01</strain>
    </source>
</reference>
<dbReference type="GO" id="GO:0071424">
    <property type="term" value="F:rRNA (cytosine-N4-)-methyltransferase activity"/>
    <property type="evidence" value="ECO:0007669"/>
    <property type="project" value="TreeGrafter"/>
</dbReference>
<dbReference type="InterPro" id="IPR029063">
    <property type="entry name" value="SAM-dependent_MTases_sf"/>
</dbReference>
<dbReference type="GO" id="GO:0070475">
    <property type="term" value="P:rRNA base methylation"/>
    <property type="evidence" value="ECO:0007669"/>
    <property type="project" value="TreeGrafter"/>
</dbReference>
<evidence type="ECO:0000256" key="1">
    <source>
        <dbReference type="ARBA" id="ARBA00010396"/>
    </source>
</evidence>
<dbReference type="PANTHER" id="PTHR11265:SF0">
    <property type="entry name" value="12S RRNA N4-METHYLCYTIDINE METHYLTRANSFERASE"/>
    <property type="match status" value="1"/>
</dbReference>
<accession>A0A8J8NTM4</accession>
<dbReference type="AlphaFoldDB" id="A0A8J8NTM4"/>
<name>A0A8J8NTM4_HALGN</name>
<evidence type="ECO:0000313" key="5">
    <source>
        <dbReference type="EMBL" id="TNV80034.1"/>
    </source>
</evidence>
<dbReference type="EMBL" id="RRYP01008082">
    <property type="protein sequence ID" value="TNV80034.1"/>
    <property type="molecule type" value="Genomic_DNA"/>
</dbReference>
<evidence type="ECO:0000313" key="6">
    <source>
        <dbReference type="Proteomes" id="UP000785679"/>
    </source>
</evidence>
<keyword evidence="6" id="KW-1185">Reference proteome</keyword>
<comment type="caution">
    <text evidence="5">The sequence shown here is derived from an EMBL/GenBank/DDBJ whole genome shotgun (WGS) entry which is preliminary data.</text>
</comment>
<dbReference type="SUPFAM" id="SSF81799">
    <property type="entry name" value="Putative methyltransferase TM0872, insert domain"/>
    <property type="match status" value="1"/>
</dbReference>
<dbReference type="Gene3D" id="3.40.50.150">
    <property type="entry name" value="Vaccinia Virus protein VP39"/>
    <property type="match status" value="1"/>
</dbReference>
<organism evidence="5 6">
    <name type="scientific">Halteria grandinella</name>
    <dbReference type="NCBI Taxonomy" id="5974"/>
    <lineage>
        <taxon>Eukaryota</taxon>
        <taxon>Sar</taxon>
        <taxon>Alveolata</taxon>
        <taxon>Ciliophora</taxon>
        <taxon>Intramacronucleata</taxon>
        <taxon>Spirotrichea</taxon>
        <taxon>Stichotrichia</taxon>
        <taxon>Sporadotrichida</taxon>
        <taxon>Halteriidae</taxon>
        <taxon>Halteria</taxon>
    </lineage>
</organism>
<dbReference type="PANTHER" id="PTHR11265">
    <property type="entry name" value="S-ADENOSYL-METHYLTRANSFERASE MRAW"/>
    <property type="match status" value="1"/>
</dbReference>
<dbReference type="PIRSF" id="PIRSF004486">
    <property type="entry name" value="MraW"/>
    <property type="match status" value="1"/>
</dbReference>
<dbReference type="HAMAP" id="MF_01007">
    <property type="entry name" value="16SrRNA_methyltr_H"/>
    <property type="match status" value="1"/>
</dbReference>
<proteinExistence type="inferred from homology"/>
<evidence type="ECO:0000256" key="2">
    <source>
        <dbReference type="ARBA" id="ARBA00022603"/>
    </source>
</evidence>
<dbReference type="SUPFAM" id="SSF53335">
    <property type="entry name" value="S-adenosyl-L-methionine-dependent methyltransferases"/>
    <property type="match status" value="1"/>
</dbReference>
<sequence length="335" mass="38775">MAHNLINSLARRSFLKLNQTEHYPVLYREVHQFTNDYLSYKDTSKSVYQFLDCTFGGGNHSVPLLEKHQNLRVLGLDLDSKVMNECKTHYKEYICQKRLALEHTNFVHAQHIDPRQAFNKKIGITQKHDIVLLDLGFSSYQLEDIERGFSYMGNDDQPLDMRFNIHSPDQSTAMDIINGATELELCEILKKFGEERFHTLLAQKIVEGRVKLGKVKTTGDLKQVIREGFPNSARDEKNQMIKRAFQALRIATNYELLNLQKFMESAPQHVVEPNGLMMVITFHSLEERIVSQYLNKWRKNKMGDFGAKKPLEPSALEVEENSRSKSAKLFTFVFS</sequence>
<dbReference type="InterPro" id="IPR002903">
    <property type="entry name" value="RsmH"/>
</dbReference>
<dbReference type="InterPro" id="IPR023397">
    <property type="entry name" value="SAM-dep_MeTrfase_MraW_recog"/>
</dbReference>
<keyword evidence="4" id="KW-0949">S-adenosyl-L-methionine</keyword>
<protein>
    <submittedName>
        <fullName evidence="5">Uncharacterized protein</fullName>
    </submittedName>
</protein>
<dbReference type="Gene3D" id="1.10.150.170">
    <property type="entry name" value="Putative methyltransferase TM0872, insert domain"/>
    <property type="match status" value="1"/>
</dbReference>
<dbReference type="NCBIfam" id="TIGR00006">
    <property type="entry name" value="16S rRNA (cytosine(1402)-N(4))-methyltransferase RsmH"/>
    <property type="match status" value="1"/>
</dbReference>
<evidence type="ECO:0000256" key="3">
    <source>
        <dbReference type="ARBA" id="ARBA00022679"/>
    </source>
</evidence>
<dbReference type="Pfam" id="PF01795">
    <property type="entry name" value="Methyltransf_5"/>
    <property type="match status" value="1"/>
</dbReference>
<evidence type="ECO:0000256" key="4">
    <source>
        <dbReference type="ARBA" id="ARBA00022691"/>
    </source>
</evidence>
<keyword evidence="3" id="KW-0808">Transferase</keyword>
<dbReference type="OrthoDB" id="439808at2759"/>
<gene>
    <name evidence="5" type="ORF">FGO68_gene4582</name>
</gene>
<keyword evidence="2" id="KW-0489">Methyltransferase</keyword>